<proteinExistence type="predicted"/>
<sequence length="433" mass="48020">MSSRPWDTAYPLPWCAWQWSAENNIYGRAREVAPDEYEWEYSDYIPTDASQPAVLDSTPRNRETDPSPSAIRESDDVVSEITGTFQRTSIGGSRPKDSKSRYGKANDKDTLTTEIPSRSTTPVVQFKIQNETRIVTRRPERDYEKKDPNFRVHSSDHFKFGKVSTLLEKKDVGALTAKVFKVMWSEPVGSGGTAITGAEQKGFQKVRRFVVIDTRNGHSICLPILTYGGKATLKKGAHPEDHAAVYSSSGGATILSKEKMKKKSVKIDVRLPSDKLDPLSRLNYAKVYTVEHNVKVNFIGQVNRHYEQRVVLDYNASHGPIADSPYEMRTSTEEDREHETRNSDGTNPTYQAGQETFLPEGEYSAVGRPSQSGWQQPWNSAGSSSGQIPMSTGFGPVATASYGPLAVSPWGNSAPNAGQDPQQSPDESLYRGD</sequence>
<accession>A0A8H7TKH6</accession>
<protein>
    <recommendedName>
        <fullName evidence="2">DUF6590 domain-containing protein</fullName>
    </recommendedName>
</protein>
<feature type="compositionally biased region" description="Basic and acidic residues" evidence="1">
    <location>
        <begin position="94"/>
        <end position="111"/>
    </location>
</feature>
<evidence type="ECO:0000313" key="4">
    <source>
        <dbReference type="Proteomes" id="UP000664132"/>
    </source>
</evidence>
<organism evidence="3 4">
    <name type="scientific">Cadophora malorum</name>
    <dbReference type="NCBI Taxonomy" id="108018"/>
    <lineage>
        <taxon>Eukaryota</taxon>
        <taxon>Fungi</taxon>
        <taxon>Dikarya</taxon>
        <taxon>Ascomycota</taxon>
        <taxon>Pezizomycotina</taxon>
        <taxon>Leotiomycetes</taxon>
        <taxon>Helotiales</taxon>
        <taxon>Ploettnerulaceae</taxon>
        <taxon>Cadophora</taxon>
    </lineage>
</organism>
<name>A0A8H7TKH6_9HELO</name>
<evidence type="ECO:0000313" key="3">
    <source>
        <dbReference type="EMBL" id="KAG4420845.1"/>
    </source>
</evidence>
<feature type="compositionally biased region" description="Polar residues" evidence="1">
    <location>
        <begin position="343"/>
        <end position="354"/>
    </location>
</feature>
<evidence type="ECO:0000259" key="2">
    <source>
        <dbReference type="Pfam" id="PF20233"/>
    </source>
</evidence>
<keyword evidence="4" id="KW-1185">Reference proteome</keyword>
<dbReference type="AlphaFoldDB" id="A0A8H7TKH6"/>
<dbReference type="Pfam" id="PF20233">
    <property type="entry name" value="DUF6590"/>
    <property type="match status" value="1"/>
</dbReference>
<feature type="compositionally biased region" description="Basic and acidic residues" evidence="1">
    <location>
        <begin position="330"/>
        <end position="342"/>
    </location>
</feature>
<feature type="domain" description="DUF6590" evidence="2">
    <location>
        <begin position="178"/>
        <end position="308"/>
    </location>
</feature>
<feature type="compositionally biased region" description="Polar residues" evidence="1">
    <location>
        <begin position="81"/>
        <end position="91"/>
    </location>
</feature>
<dbReference type="InterPro" id="IPR046497">
    <property type="entry name" value="DUF6590"/>
</dbReference>
<feature type="region of interest" description="Disordered" evidence="1">
    <location>
        <begin position="49"/>
        <end position="114"/>
    </location>
</feature>
<dbReference type="Proteomes" id="UP000664132">
    <property type="component" value="Unassembled WGS sequence"/>
</dbReference>
<dbReference type="PANTHER" id="PTHR35391">
    <property type="entry name" value="C2H2-TYPE DOMAIN-CONTAINING PROTEIN-RELATED"/>
    <property type="match status" value="1"/>
</dbReference>
<gene>
    <name evidence="3" type="ORF">IFR04_006027</name>
</gene>
<comment type="caution">
    <text evidence="3">The sequence shown here is derived from an EMBL/GenBank/DDBJ whole genome shotgun (WGS) entry which is preliminary data.</text>
</comment>
<feature type="region of interest" description="Disordered" evidence="1">
    <location>
        <begin position="317"/>
        <end position="433"/>
    </location>
</feature>
<feature type="compositionally biased region" description="Polar residues" evidence="1">
    <location>
        <begin position="369"/>
        <end position="390"/>
    </location>
</feature>
<dbReference type="EMBL" id="JAFJYH010000076">
    <property type="protein sequence ID" value="KAG4420845.1"/>
    <property type="molecule type" value="Genomic_DNA"/>
</dbReference>
<feature type="compositionally biased region" description="Polar residues" evidence="1">
    <location>
        <begin position="410"/>
        <end position="426"/>
    </location>
</feature>
<evidence type="ECO:0000256" key="1">
    <source>
        <dbReference type="SAM" id="MobiDB-lite"/>
    </source>
</evidence>
<dbReference type="OrthoDB" id="3559580at2759"/>
<dbReference type="PANTHER" id="PTHR35391:SF5">
    <property type="entry name" value="DUF6590 DOMAIN-CONTAINING PROTEIN"/>
    <property type="match status" value="1"/>
</dbReference>
<reference evidence="3" key="1">
    <citation type="submission" date="2021-02" db="EMBL/GenBank/DDBJ databases">
        <title>Genome sequence Cadophora malorum strain M34.</title>
        <authorList>
            <person name="Stefanovic E."/>
            <person name="Vu D."/>
            <person name="Scully C."/>
            <person name="Dijksterhuis J."/>
            <person name="Roader J."/>
            <person name="Houbraken J."/>
        </authorList>
    </citation>
    <scope>NUCLEOTIDE SEQUENCE</scope>
    <source>
        <strain evidence="3">M34</strain>
    </source>
</reference>